<feature type="compositionally biased region" description="Basic and acidic residues" evidence="1">
    <location>
        <begin position="15"/>
        <end position="26"/>
    </location>
</feature>
<evidence type="ECO:0000256" key="1">
    <source>
        <dbReference type="SAM" id="MobiDB-lite"/>
    </source>
</evidence>
<proteinExistence type="predicted"/>
<gene>
    <name evidence="2" type="ORF">VNO77_50183</name>
</gene>
<comment type="caution">
    <text evidence="2">The sequence shown here is derived from an EMBL/GenBank/DDBJ whole genome shotgun (WGS) entry which is preliminary data.</text>
</comment>
<name>A0AAN9JEW9_CANGL</name>
<dbReference type="EMBL" id="JAYMYQ010000069">
    <property type="protein sequence ID" value="KAK7296473.1"/>
    <property type="molecule type" value="Genomic_DNA"/>
</dbReference>
<accession>A0AAN9JEW9</accession>
<dbReference type="Proteomes" id="UP001367508">
    <property type="component" value="Unassembled WGS sequence"/>
</dbReference>
<feature type="compositionally biased region" description="Polar residues" evidence="1">
    <location>
        <begin position="44"/>
        <end position="54"/>
    </location>
</feature>
<evidence type="ECO:0000313" key="2">
    <source>
        <dbReference type="EMBL" id="KAK7296473.1"/>
    </source>
</evidence>
<dbReference type="AlphaFoldDB" id="A0AAN9JEW9"/>
<feature type="region of interest" description="Disordered" evidence="1">
    <location>
        <begin position="1"/>
        <end position="94"/>
    </location>
</feature>
<organism evidence="2 3">
    <name type="scientific">Canavalia gladiata</name>
    <name type="common">Sword bean</name>
    <name type="synonym">Dolichos gladiatus</name>
    <dbReference type="NCBI Taxonomy" id="3824"/>
    <lineage>
        <taxon>Eukaryota</taxon>
        <taxon>Viridiplantae</taxon>
        <taxon>Streptophyta</taxon>
        <taxon>Embryophyta</taxon>
        <taxon>Tracheophyta</taxon>
        <taxon>Spermatophyta</taxon>
        <taxon>Magnoliopsida</taxon>
        <taxon>eudicotyledons</taxon>
        <taxon>Gunneridae</taxon>
        <taxon>Pentapetalae</taxon>
        <taxon>rosids</taxon>
        <taxon>fabids</taxon>
        <taxon>Fabales</taxon>
        <taxon>Fabaceae</taxon>
        <taxon>Papilionoideae</taxon>
        <taxon>50 kb inversion clade</taxon>
        <taxon>NPAAA clade</taxon>
        <taxon>indigoferoid/millettioid clade</taxon>
        <taxon>Phaseoleae</taxon>
        <taxon>Canavalia</taxon>
    </lineage>
</organism>
<feature type="compositionally biased region" description="Basic and acidic residues" evidence="1">
    <location>
        <begin position="58"/>
        <end position="68"/>
    </location>
</feature>
<evidence type="ECO:0000313" key="3">
    <source>
        <dbReference type="Proteomes" id="UP001367508"/>
    </source>
</evidence>
<reference evidence="2 3" key="1">
    <citation type="submission" date="2024-01" db="EMBL/GenBank/DDBJ databases">
        <title>The genomes of 5 underutilized Papilionoideae crops provide insights into root nodulation and disease resistanc.</title>
        <authorList>
            <person name="Jiang F."/>
        </authorList>
    </citation>
    <scope>NUCLEOTIDE SEQUENCE [LARGE SCALE GENOMIC DNA]</scope>
    <source>
        <strain evidence="2">LVBAO_FW01</strain>
        <tissue evidence="2">Leaves</tissue>
    </source>
</reference>
<protein>
    <submittedName>
        <fullName evidence="2">Uncharacterized protein</fullName>
    </submittedName>
</protein>
<keyword evidence="3" id="KW-1185">Reference proteome</keyword>
<sequence length="94" mass="10521">MKEGQKNYRTTPTRAKGDRRDLRESVPHSARKLGGVSYEGPAVPSSNQYSTAISNRPAKTDVQKESLNQRDQPAPPAAQNALIRDQQVFRNRTE</sequence>